<sequence>MSTLHPGQLVMVDIEGTSLSAETAAFLREYRIRAVCLFRKNLGTEAEVRKLVADLREVMGPKSLIGIDQEGGSVIRATFLPQAPAAMALGAVGDEALAEQVGAGVARGLRSLGINWNFAPVLDVNNNPANPVIGERSFGEDPALVTRLAGAWMRGSLREGVACCVKHFPGHGDTHVDSHHALPTVDKSLAELEALELIPFRALADEAPAVMTAHIVYPQLDSEHPATLSKAVLGGVLRGALGYQGVVITDALMMKAVHERYGHARAAVLALAAGADMPLAQGSRAEQAAAIAAIGAALASGELDEGALAQACARIDALAARFPALPGHYHPRQREADEALMRDAWARGLVALAGAQAPAKGTRLRVITQQSVASDGVSEAGLTAGDVEALFEGFDDVEFALLPDLSALRPDDLPQDGRFTVLVSNQRLRYGADARRCRPDLHLVLWNPYQVLDVPAPSVVTWGYATGALEAMHDWLEGRVTATAHAPVRLDVCNGV</sequence>
<organism evidence="5 6">
    <name type="scientific">Niveibacterium umoris</name>
    <dbReference type="NCBI Taxonomy" id="1193620"/>
    <lineage>
        <taxon>Bacteria</taxon>
        <taxon>Pseudomonadati</taxon>
        <taxon>Pseudomonadota</taxon>
        <taxon>Betaproteobacteria</taxon>
        <taxon>Rhodocyclales</taxon>
        <taxon>Rhodocyclaceae</taxon>
        <taxon>Niveibacterium</taxon>
    </lineage>
</organism>
<dbReference type="PANTHER" id="PTHR30480">
    <property type="entry name" value="BETA-HEXOSAMINIDASE-RELATED"/>
    <property type="match status" value="1"/>
</dbReference>
<keyword evidence="3 5" id="KW-0326">Glycosidase</keyword>
<dbReference type="InterPro" id="IPR001764">
    <property type="entry name" value="Glyco_hydro_3_N"/>
</dbReference>
<dbReference type="RefSeq" id="WP_207064350.1">
    <property type="nucleotide sequence ID" value="NZ_BAABLE010000011.1"/>
</dbReference>
<reference evidence="5 6" key="1">
    <citation type="submission" date="2020-08" db="EMBL/GenBank/DDBJ databases">
        <title>Genomic Encyclopedia of Type Strains, Phase IV (KMG-IV): sequencing the most valuable type-strain genomes for metagenomic binning, comparative biology and taxonomic classification.</title>
        <authorList>
            <person name="Goeker M."/>
        </authorList>
    </citation>
    <scope>NUCLEOTIDE SEQUENCE [LARGE SCALE GENOMIC DNA]</scope>
    <source>
        <strain evidence="5 6">DSM 106739</strain>
    </source>
</reference>
<dbReference type="PRINTS" id="PR00133">
    <property type="entry name" value="GLHYDRLASE3"/>
</dbReference>
<evidence type="ECO:0000313" key="6">
    <source>
        <dbReference type="Proteomes" id="UP000561045"/>
    </source>
</evidence>
<comment type="caution">
    <text evidence="5">The sequence shown here is derived from an EMBL/GenBank/DDBJ whole genome shotgun (WGS) entry which is preliminary data.</text>
</comment>
<keyword evidence="2 5" id="KW-0378">Hydrolase</keyword>
<dbReference type="SUPFAM" id="SSF51445">
    <property type="entry name" value="(Trans)glycosidases"/>
    <property type="match status" value="1"/>
</dbReference>
<proteinExistence type="inferred from homology"/>
<protein>
    <submittedName>
        <fullName evidence="5">Beta-N-acetylhexosaminidase</fullName>
        <ecNumber evidence="5">3.2.1.52</ecNumber>
    </submittedName>
</protein>
<dbReference type="Proteomes" id="UP000561045">
    <property type="component" value="Unassembled WGS sequence"/>
</dbReference>
<dbReference type="InterPro" id="IPR050226">
    <property type="entry name" value="NagZ_Beta-hexosaminidase"/>
</dbReference>
<dbReference type="GO" id="GO:0009254">
    <property type="term" value="P:peptidoglycan turnover"/>
    <property type="evidence" value="ECO:0007669"/>
    <property type="project" value="TreeGrafter"/>
</dbReference>
<feature type="domain" description="Glycoside hydrolase family 3 N-terminal" evidence="4">
    <location>
        <begin position="7"/>
        <end position="316"/>
    </location>
</feature>
<dbReference type="Gene3D" id="3.20.20.300">
    <property type="entry name" value="Glycoside hydrolase, family 3, N-terminal domain"/>
    <property type="match status" value="1"/>
</dbReference>
<accession>A0A840BCI6</accession>
<dbReference type="GO" id="GO:0005975">
    <property type="term" value="P:carbohydrate metabolic process"/>
    <property type="evidence" value="ECO:0007669"/>
    <property type="project" value="InterPro"/>
</dbReference>
<dbReference type="GO" id="GO:0004563">
    <property type="term" value="F:beta-N-acetylhexosaminidase activity"/>
    <property type="evidence" value="ECO:0007669"/>
    <property type="project" value="UniProtKB-EC"/>
</dbReference>
<evidence type="ECO:0000313" key="5">
    <source>
        <dbReference type="EMBL" id="MBB4010785.1"/>
    </source>
</evidence>
<evidence type="ECO:0000256" key="3">
    <source>
        <dbReference type="ARBA" id="ARBA00023295"/>
    </source>
</evidence>
<dbReference type="EMBL" id="JACIET010000001">
    <property type="protein sequence ID" value="MBB4010785.1"/>
    <property type="molecule type" value="Genomic_DNA"/>
</dbReference>
<dbReference type="EC" id="3.2.1.52" evidence="5"/>
<evidence type="ECO:0000256" key="1">
    <source>
        <dbReference type="ARBA" id="ARBA00005336"/>
    </source>
</evidence>
<dbReference type="InterPro" id="IPR036962">
    <property type="entry name" value="Glyco_hydro_3_N_sf"/>
</dbReference>
<dbReference type="PANTHER" id="PTHR30480:SF16">
    <property type="entry name" value="GLYCOSIDE HYDROLASE FAMILY 3 DOMAIN PROTEIN"/>
    <property type="match status" value="1"/>
</dbReference>
<dbReference type="InterPro" id="IPR017853">
    <property type="entry name" value="GH"/>
</dbReference>
<dbReference type="Pfam" id="PF00933">
    <property type="entry name" value="Glyco_hydro_3"/>
    <property type="match status" value="1"/>
</dbReference>
<dbReference type="AlphaFoldDB" id="A0A840BCI6"/>
<name>A0A840BCI6_9RHOO</name>
<gene>
    <name evidence="5" type="ORF">GGR36_000093</name>
</gene>
<evidence type="ECO:0000259" key="4">
    <source>
        <dbReference type="Pfam" id="PF00933"/>
    </source>
</evidence>
<comment type="similarity">
    <text evidence="1">Belongs to the glycosyl hydrolase 3 family.</text>
</comment>
<keyword evidence="6" id="KW-1185">Reference proteome</keyword>
<evidence type="ECO:0000256" key="2">
    <source>
        <dbReference type="ARBA" id="ARBA00022801"/>
    </source>
</evidence>
<dbReference type="NCBIfam" id="NF003740">
    <property type="entry name" value="PRK05337.1"/>
    <property type="match status" value="1"/>
</dbReference>